<evidence type="ECO:0000313" key="3">
    <source>
        <dbReference type="Proteomes" id="UP001345013"/>
    </source>
</evidence>
<proteinExistence type="predicted"/>
<sequence>MSRRGLTAIGLVAAGGAGYYLYNAGGDPKAAEKLAEADAHKASAKLRGEVEPRGREAGARGEAVVRQAGDKFDNAAGDAQKRFEQSKRDAQKALEEGRKEAHDVAAKASAEAKREIDAFDKNVMEGAQKAKSGISSWFGGK</sequence>
<dbReference type="Proteomes" id="UP001345013">
    <property type="component" value="Unassembled WGS sequence"/>
</dbReference>
<evidence type="ECO:0000256" key="1">
    <source>
        <dbReference type="SAM" id="MobiDB-lite"/>
    </source>
</evidence>
<gene>
    <name evidence="2" type="ORF">LTR24_005100</name>
</gene>
<comment type="caution">
    <text evidence="2">The sequence shown here is derived from an EMBL/GenBank/DDBJ whole genome shotgun (WGS) entry which is preliminary data.</text>
</comment>
<name>A0ABR0KAB3_9EURO</name>
<protein>
    <recommendedName>
        <fullName evidence="4">Calcofluor white hypersensitive protein</fullName>
    </recommendedName>
</protein>
<feature type="region of interest" description="Disordered" evidence="1">
    <location>
        <begin position="42"/>
        <end position="62"/>
    </location>
</feature>
<accession>A0ABR0KAB3</accession>
<feature type="compositionally biased region" description="Basic and acidic residues" evidence="1">
    <location>
        <begin position="42"/>
        <end position="59"/>
    </location>
</feature>
<evidence type="ECO:0008006" key="4">
    <source>
        <dbReference type="Google" id="ProtNLM"/>
    </source>
</evidence>
<evidence type="ECO:0000313" key="2">
    <source>
        <dbReference type="EMBL" id="KAK5092522.1"/>
    </source>
</evidence>
<reference evidence="2 3" key="1">
    <citation type="submission" date="2023-08" db="EMBL/GenBank/DDBJ databases">
        <title>Black Yeasts Isolated from many extreme environments.</title>
        <authorList>
            <person name="Coleine C."/>
            <person name="Stajich J.E."/>
            <person name="Selbmann L."/>
        </authorList>
    </citation>
    <scope>NUCLEOTIDE SEQUENCE [LARGE SCALE GENOMIC DNA]</scope>
    <source>
        <strain evidence="2 3">CCFEE 5885</strain>
    </source>
</reference>
<keyword evidence="3" id="KW-1185">Reference proteome</keyword>
<feature type="region of interest" description="Disordered" evidence="1">
    <location>
        <begin position="74"/>
        <end position="112"/>
    </location>
</feature>
<organism evidence="2 3">
    <name type="scientific">Lithohypha guttulata</name>
    <dbReference type="NCBI Taxonomy" id="1690604"/>
    <lineage>
        <taxon>Eukaryota</taxon>
        <taxon>Fungi</taxon>
        <taxon>Dikarya</taxon>
        <taxon>Ascomycota</taxon>
        <taxon>Pezizomycotina</taxon>
        <taxon>Eurotiomycetes</taxon>
        <taxon>Chaetothyriomycetidae</taxon>
        <taxon>Chaetothyriales</taxon>
        <taxon>Trichomeriaceae</taxon>
        <taxon>Lithohypha</taxon>
    </lineage>
</organism>
<dbReference type="EMBL" id="JAVRRG010000056">
    <property type="protein sequence ID" value="KAK5092522.1"/>
    <property type="molecule type" value="Genomic_DNA"/>
</dbReference>